<feature type="transmembrane region" description="Helical" evidence="1">
    <location>
        <begin position="12"/>
        <end position="37"/>
    </location>
</feature>
<gene>
    <name evidence="2" type="ORF">A3D09_02900</name>
</gene>
<sequence length="221" mass="24904">MGSNLDQTGQTLIETIVAIFLLTTALSTGIGLAIYAFNTSNTSRNEIIASNLAREGIEVVRMMRDTNWLEGDDKGPPWDLQACVDINNKFCYPEWLQGPSGGSYHNYNIGESNNQNRWRIQFDSVSKTWNALENNSNYNLYLQSDGIYNHTPNGVSNFSRRIFITYNETAPYTAANPEVIVQSIVGWRAKNCTWAGEDPMNAPSSCKVVVEEHLTNWKDYE</sequence>
<reference evidence="2 3" key="1">
    <citation type="journal article" date="2016" name="Nat. Commun.">
        <title>Thousands of microbial genomes shed light on interconnected biogeochemical processes in an aquifer system.</title>
        <authorList>
            <person name="Anantharaman K."/>
            <person name="Brown C.T."/>
            <person name="Hug L.A."/>
            <person name="Sharon I."/>
            <person name="Castelle C.J."/>
            <person name="Probst A.J."/>
            <person name="Thomas B.C."/>
            <person name="Singh A."/>
            <person name="Wilkins M.J."/>
            <person name="Karaoz U."/>
            <person name="Brodie E.L."/>
            <person name="Williams K.H."/>
            <person name="Hubbard S.S."/>
            <person name="Banfield J.F."/>
        </authorList>
    </citation>
    <scope>NUCLEOTIDE SEQUENCE [LARGE SCALE GENOMIC DNA]</scope>
</reference>
<keyword evidence="1" id="KW-0472">Membrane</keyword>
<name>A0A1F5EXW1_9BACT</name>
<keyword evidence="1" id="KW-1133">Transmembrane helix</keyword>
<evidence type="ECO:0000256" key="1">
    <source>
        <dbReference type="SAM" id="Phobius"/>
    </source>
</evidence>
<dbReference type="EMBL" id="MFAH01000003">
    <property type="protein sequence ID" value="OGD72232.1"/>
    <property type="molecule type" value="Genomic_DNA"/>
</dbReference>
<dbReference type="AlphaFoldDB" id="A0A1F5EXW1"/>
<dbReference type="Proteomes" id="UP000177390">
    <property type="component" value="Unassembled WGS sequence"/>
</dbReference>
<comment type="caution">
    <text evidence="2">The sequence shown here is derived from an EMBL/GenBank/DDBJ whole genome shotgun (WGS) entry which is preliminary data.</text>
</comment>
<keyword evidence="1" id="KW-0812">Transmembrane</keyword>
<organism evidence="2 3">
    <name type="scientific">Candidatus Collierbacteria bacterium RIFCSPHIGHO2_02_FULL_49_10</name>
    <dbReference type="NCBI Taxonomy" id="1817723"/>
    <lineage>
        <taxon>Bacteria</taxon>
        <taxon>Candidatus Collieribacteriota</taxon>
    </lineage>
</organism>
<evidence type="ECO:0000313" key="3">
    <source>
        <dbReference type="Proteomes" id="UP000177390"/>
    </source>
</evidence>
<protein>
    <submittedName>
        <fullName evidence="2">Uncharacterized protein</fullName>
    </submittedName>
</protein>
<accession>A0A1F5EXW1</accession>
<proteinExistence type="predicted"/>
<evidence type="ECO:0000313" key="2">
    <source>
        <dbReference type="EMBL" id="OGD72232.1"/>
    </source>
</evidence>